<reference evidence="1" key="1">
    <citation type="submission" date="2024-06" db="EMBL/GenBank/DDBJ databases">
        <title>The genome sequences of Kitasatospora sp. strain HUAS MG31.</title>
        <authorList>
            <person name="Mo P."/>
        </authorList>
    </citation>
    <scope>NUCLEOTIDE SEQUENCE</scope>
    <source>
        <strain evidence="1">HUAS MG31</strain>
    </source>
</reference>
<dbReference type="AlphaFoldDB" id="A0AAU8JPJ0"/>
<protein>
    <recommendedName>
        <fullName evidence="2">Tetracyclin repressor-like C-terminal domain-containing protein</fullName>
    </recommendedName>
</protein>
<dbReference type="RefSeq" id="WP_354637488.1">
    <property type="nucleotide sequence ID" value="NZ_CP159872.1"/>
</dbReference>
<dbReference type="InterPro" id="IPR036271">
    <property type="entry name" value="Tet_transcr_reg_TetR-rel_C_sf"/>
</dbReference>
<dbReference type="SUPFAM" id="SSF48498">
    <property type="entry name" value="Tetracyclin repressor-like, C-terminal domain"/>
    <property type="match status" value="1"/>
</dbReference>
<accession>A0AAU8JPJ0</accession>
<dbReference type="EMBL" id="CP159872">
    <property type="protein sequence ID" value="XCM77788.1"/>
    <property type="molecule type" value="Genomic_DNA"/>
</dbReference>
<gene>
    <name evidence="1" type="ORF">ABWK59_01975</name>
</gene>
<evidence type="ECO:0000313" key="1">
    <source>
        <dbReference type="EMBL" id="XCM77788.1"/>
    </source>
</evidence>
<dbReference type="KEGG" id="kcm:ABWK59_01975"/>
<evidence type="ECO:0008006" key="2">
    <source>
        <dbReference type="Google" id="ProtNLM"/>
    </source>
</evidence>
<proteinExistence type="predicted"/>
<name>A0AAU8JPJ0_9ACTN</name>
<dbReference type="Gene3D" id="1.10.357.10">
    <property type="entry name" value="Tetracycline Repressor, domain 2"/>
    <property type="match status" value="1"/>
</dbReference>
<sequence>MYTAKHADDSTDELRELGHEGLQTAARLIAEAQQAGAVRAGDPVRLAQVAFSTTHGLAMLTIGSLLDDTPLSEAVDLALDVLLAGLRPQP</sequence>
<organism evidence="1">
    <name type="scientific">Kitasatospora camelliae</name>
    <dbReference type="NCBI Taxonomy" id="3156397"/>
    <lineage>
        <taxon>Bacteria</taxon>
        <taxon>Bacillati</taxon>
        <taxon>Actinomycetota</taxon>
        <taxon>Actinomycetes</taxon>
        <taxon>Kitasatosporales</taxon>
        <taxon>Streptomycetaceae</taxon>
        <taxon>Kitasatospora</taxon>
    </lineage>
</organism>